<evidence type="ECO:0000256" key="2">
    <source>
        <dbReference type="ARBA" id="ARBA00022692"/>
    </source>
</evidence>
<feature type="transmembrane region" description="Helical" evidence="6">
    <location>
        <begin position="290"/>
        <end position="307"/>
    </location>
</feature>
<evidence type="ECO:0000256" key="3">
    <source>
        <dbReference type="ARBA" id="ARBA00022989"/>
    </source>
</evidence>
<feature type="transmembrane region" description="Helical" evidence="6">
    <location>
        <begin position="431"/>
        <end position="455"/>
    </location>
</feature>
<sequence>MDTRQSLHNAREKPENRRQALPGTLTEGVEFMAKTNADIEHWDVENEEFWEQEGKRVASRNLWISIPSLLMGFAIWLMWGMITTQMSNLGFPFTTEQLFQLTAVAGLAGATLRIPASFMIKIAGGRNTIFLTTSLLMIPALGTGIALMNPDTPFFVFQALALLSGIGGGNFACSMSNISSFYPKSKQGYGLGMNAGLGNFGVTTMQVVIPLVMTVGLFGALAGDPLELQKASGTLIGRIDAGTETWIQNAAFIWLVFLIPLAFASWFGMNNLKVVTPNPGHPLSAFGKILGLYGVGLLTSIAGVWALTVLNMWVALPMTIILTVVLLRLIPGDIKPNIKNQFAIFSNKHTWSMTVLYILTFGSFIGFSAALPLSISVIFGNMMEVAADGTVTRVVNPDAPSALTWAWIGPFVGALIRPVGGWISDKMGGSIVTQIISVVMVVASVATGYVMMLAYNSTDPNSYFAVFMILFIIMFAASGIGNGSTFRSIGVIFDQQQKGPVLGWTSAIAAYGAFIAPRVMGQEIQAGTPEVAMYGFAVFYAVCLVVNWWFYLRKNAYIKNP</sequence>
<feature type="transmembrane region" description="Helical" evidence="6">
    <location>
        <begin position="313"/>
        <end position="330"/>
    </location>
</feature>
<comment type="subcellular location">
    <subcellularLocation>
        <location evidence="1">Membrane</location>
        <topology evidence="1">Multi-pass membrane protein</topology>
    </subcellularLocation>
</comment>
<reference evidence="8" key="1">
    <citation type="journal article" date="2019" name="Int. J. Syst. Evol. Microbiol.">
        <title>The Global Catalogue of Microorganisms (GCM) 10K type strain sequencing project: providing services to taxonomists for standard genome sequencing and annotation.</title>
        <authorList>
            <consortium name="The Broad Institute Genomics Platform"/>
            <consortium name="The Broad Institute Genome Sequencing Center for Infectious Disease"/>
            <person name="Wu L."/>
            <person name="Ma J."/>
        </authorList>
    </citation>
    <scope>NUCLEOTIDE SEQUENCE [LARGE SCALE GENOMIC DNA]</scope>
    <source>
        <strain evidence="8">KCTC 22280</strain>
    </source>
</reference>
<gene>
    <name evidence="7" type="ORF">GCM10007071_26640</name>
</gene>
<dbReference type="InterPro" id="IPR036259">
    <property type="entry name" value="MFS_trans_sf"/>
</dbReference>
<feature type="transmembrane region" description="Helical" evidence="6">
    <location>
        <begin position="154"/>
        <end position="175"/>
    </location>
</feature>
<feature type="transmembrane region" description="Helical" evidence="6">
    <location>
        <begin position="532"/>
        <end position="552"/>
    </location>
</feature>
<proteinExistence type="predicted"/>
<dbReference type="SUPFAM" id="SSF103473">
    <property type="entry name" value="MFS general substrate transporter"/>
    <property type="match status" value="1"/>
</dbReference>
<keyword evidence="8" id="KW-1185">Reference proteome</keyword>
<keyword evidence="4 6" id="KW-0472">Membrane</keyword>
<evidence type="ECO:0000256" key="5">
    <source>
        <dbReference type="SAM" id="MobiDB-lite"/>
    </source>
</evidence>
<keyword evidence="2 6" id="KW-0812">Transmembrane</keyword>
<feature type="transmembrane region" description="Helical" evidence="6">
    <location>
        <begin position="97"/>
        <end position="116"/>
    </location>
</feature>
<evidence type="ECO:0008006" key="9">
    <source>
        <dbReference type="Google" id="ProtNLM"/>
    </source>
</evidence>
<accession>A0ABQ3B4G6</accession>
<comment type="caution">
    <text evidence="7">The sequence shown here is derived from an EMBL/GenBank/DDBJ whole genome shotgun (WGS) entry which is preliminary data.</text>
</comment>
<feature type="transmembrane region" description="Helical" evidence="6">
    <location>
        <begin position="196"/>
        <end position="222"/>
    </location>
</feature>
<feature type="transmembrane region" description="Helical" evidence="6">
    <location>
        <begin position="128"/>
        <end position="148"/>
    </location>
</feature>
<feature type="transmembrane region" description="Helical" evidence="6">
    <location>
        <begin position="461"/>
        <end position="480"/>
    </location>
</feature>
<evidence type="ECO:0000256" key="1">
    <source>
        <dbReference type="ARBA" id="ARBA00004141"/>
    </source>
</evidence>
<organism evidence="7 8">
    <name type="scientific">Marinobacter zhanjiangensis</name>
    <dbReference type="NCBI Taxonomy" id="578215"/>
    <lineage>
        <taxon>Bacteria</taxon>
        <taxon>Pseudomonadati</taxon>
        <taxon>Pseudomonadota</taxon>
        <taxon>Gammaproteobacteria</taxon>
        <taxon>Pseudomonadales</taxon>
        <taxon>Marinobacteraceae</taxon>
        <taxon>Marinobacter</taxon>
    </lineage>
</organism>
<feature type="transmembrane region" description="Helical" evidence="6">
    <location>
        <begin position="62"/>
        <end position="82"/>
    </location>
</feature>
<dbReference type="EMBL" id="BMXV01000006">
    <property type="protein sequence ID" value="GGY78071.1"/>
    <property type="molecule type" value="Genomic_DNA"/>
</dbReference>
<keyword evidence="3 6" id="KW-1133">Transmembrane helix</keyword>
<dbReference type="InterPro" id="IPR044772">
    <property type="entry name" value="NO3_transporter"/>
</dbReference>
<name>A0ABQ3B4G6_9GAMM</name>
<protein>
    <recommendedName>
        <fullName evidence="9">MFS transporter, NNP family, nitrate/nitrite transporter</fullName>
    </recommendedName>
</protein>
<dbReference type="PANTHER" id="PTHR23515">
    <property type="entry name" value="HIGH-AFFINITY NITRATE TRANSPORTER 2.3"/>
    <property type="match status" value="1"/>
</dbReference>
<evidence type="ECO:0000313" key="7">
    <source>
        <dbReference type="EMBL" id="GGY78071.1"/>
    </source>
</evidence>
<feature type="transmembrane region" description="Helical" evidence="6">
    <location>
        <begin position="351"/>
        <end position="379"/>
    </location>
</feature>
<dbReference type="Gene3D" id="1.20.1250.20">
    <property type="entry name" value="MFS general substrate transporter like domains"/>
    <property type="match status" value="2"/>
</dbReference>
<evidence type="ECO:0000256" key="6">
    <source>
        <dbReference type="SAM" id="Phobius"/>
    </source>
</evidence>
<feature type="transmembrane region" description="Helical" evidence="6">
    <location>
        <begin position="501"/>
        <end position="520"/>
    </location>
</feature>
<dbReference type="Proteomes" id="UP000601597">
    <property type="component" value="Unassembled WGS sequence"/>
</dbReference>
<feature type="region of interest" description="Disordered" evidence="5">
    <location>
        <begin position="1"/>
        <end position="21"/>
    </location>
</feature>
<feature type="compositionally biased region" description="Basic and acidic residues" evidence="5">
    <location>
        <begin position="1"/>
        <end position="18"/>
    </location>
</feature>
<feature type="transmembrane region" description="Helical" evidence="6">
    <location>
        <begin position="251"/>
        <end position="269"/>
    </location>
</feature>
<evidence type="ECO:0000256" key="4">
    <source>
        <dbReference type="ARBA" id="ARBA00023136"/>
    </source>
</evidence>
<feature type="transmembrane region" description="Helical" evidence="6">
    <location>
        <begin position="399"/>
        <end position="419"/>
    </location>
</feature>
<evidence type="ECO:0000313" key="8">
    <source>
        <dbReference type="Proteomes" id="UP000601597"/>
    </source>
</evidence>